<organism evidence="2 3">
    <name type="scientific">Amycolatopsis australiensis</name>
    <dbReference type="NCBI Taxonomy" id="546364"/>
    <lineage>
        <taxon>Bacteria</taxon>
        <taxon>Bacillati</taxon>
        <taxon>Actinomycetota</taxon>
        <taxon>Actinomycetes</taxon>
        <taxon>Pseudonocardiales</taxon>
        <taxon>Pseudonocardiaceae</taxon>
        <taxon>Amycolatopsis</taxon>
    </lineage>
</organism>
<reference evidence="3" key="1">
    <citation type="submission" date="2016-11" db="EMBL/GenBank/DDBJ databases">
        <authorList>
            <person name="Varghese N."/>
            <person name="Submissions S."/>
        </authorList>
    </citation>
    <scope>NUCLEOTIDE SEQUENCE [LARGE SCALE GENOMIC DNA]</scope>
    <source>
        <strain evidence="3">DSM 44671</strain>
    </source>
</reference>
<name>A0A1K1SX29_9PSEU</name>
<dbReference type="Proteomes" id="UP000182740">
    <property type="component" value="Unassembled WGS sequence"/>
</dbReference>
<feature type="region of interest" description="Disordered" evidence="1">
    <location>
        <begin position="124"/>
        <end position="143"/>
    </location>
</feature>
<dbReference type="STRING" id="546364.SAMN04489730_7018"/>
<evidence type="ECO:0000313" key="3">
    <source>
        <dbReference type="Proteomes" id="UP000182740"/>
    </source>
</evidence>
<dbReference type="OrthoDB" id="3637650at2"/>
<accession>A0A1K1SX29</accession>
<proteinExistence type="predicted"/>
<evidence type="ECO:0008006" key="4">
    <source>
        <dbReference type="Google" id="ProtNLM"/>
    </source>
</evidence>
<gene>
    <name evidence="2" type="ORF">SAMN04489730_7018</name>
</gene>
<evidence type="ECO:0000256" key="1">
    <source>
        <dbReference type="SAM" id="MobiDB-lite"/>
    </source>
</evidence>
<keyword evidence="3" id="KW-1185">Reference proteome</keyword>
<dbReference type="AlphaFoldDB" id="A0A1K1SX29"/>
<dbReference type="RefSeq" id="WP_072480238.1">
    <property type="nucleotide sequence ID" value="NZ_FPJG01000006.1"/>
</dbReference>
<evidence type="ECO:0000313" key="2">
    <source>
        <dbReference type="EMBL" id="SFW88615.1"/>
    </source>
</evidence>
<sequence>MTQPHTGVDPWLAGVDVEVRDGVGTGGATAAGTGFSLSPGEANAILAKATSAFDKLQELQRKAEILKQVSPAADDPASIAYNDRLASGHGVFDAADKHINAEAAYLEELIRKIRLALRLTGQSDREAARELGARGASSGGVAG</sequence>
<dbReference type="EMBL" id="FPJG01000006">
    <property type="protein sequence ID" value="SFW88615.1"/>
    <property type="molecule type" value="Genomic_DNA"/>
</dbReference>
<protein>
    <recommendedName>
        <fullName evidence="4">PE family protein</fullName>
    </recommendedName>
</protein>